<evidence type="ECO:0000256" key="1">
    <source>
        <dbReference type="SAM" id="SignalP"/>
    </source>
</evidence>
<evidence type="ECO:0000313" key="4">
    <source>
        <dbReference type="Proteomes" id="UP000428328"/>
    </source>
</evidence>
<evidence type="ECO:0000259" key="2">
    <source>
        <dbReference type="PROSITE" id="PS50983"/>
    </source>
</evidence>
<organism evidence="3 4">
    <name type="scientific">Pseudodesulfovibrio cashew</name>
    <dbReference type="NCBI Taxonomy" id="2678688"/>
    <lineage>
        <taxon>Bacteria</taxon>
        <taxon>Pseudomonadati</taxon>
        <taxon>Thermodesulfobacteriota</taxon>
        <taxon>Desulfovibrionia</taxon>
        <taxon>Desulfovibrionales</taxon>
        <taxon>Desulfovibrionaceae</taxon>
    </lineage>
</organism>
<dbReference type="Pfam" id="PF01497">
    <property type="entry name" value="Peripla_BP_2"/>
    <property type="match status" value="1"/>
</dbReference>
<name>A0A6I6JEX5_9BACT</name>
<dbReference type="InterPro" id="IPR050902">
    <property type="entry name" value="ABC_Transporter_SBP"/>
</dbReference>
<dbReference type="PROSITE" id="PS50983">
    <property type="entry name" value="FE_B12_PBP"/>
    <property type="match status" value="1"/>
</dbReference>
<dbReference type="InterPro" id="IPR002491">
    <property type="entry name" value="ABC_transptr_periplasmic_BD"/>
</dbReference>
<dbReference type="KEGG" id="psel:GM415_11490"/>
<feature type="signal peptide" evidence="1">
    <location>
        <begin position="1"/>
        <end position="20"/>
    </location>
</feature>
<dbReference type="GO" id="GO:0071281">
    <property type="term" value="P:cellular response to iron ion"/>
    <property type="evidence" value="ECO:0007669"/>
    <property type="project" value="TreeGrafter"/>
</dbReference>
<keyword evidence="4" id="KW-1185">Reference proteome</keyword>
<accession>A0A6I6JEX5</accession>
<dbReference type="PANTHER" id="PTHR30535">
    <property type="entry name" value="VITAMIN B12-BINDING PROTEIN"/>
    <property type="match status" value="1"/>
</dbReference>
<dbReference type="Proteomes" id="UP000428328">
    <property type="component" value="Chromosome"/>
</dbReference>
<dbReference type="PANTHER" id="PTHR30535:SF34">
    <property type="entry name" value="MOLYBDATE-BINDING PROTEIN MOLA"/>
    <property type="match status" value="1"/>
</dbReference>
<dbReference type="SUPFAM" id="SSF53807">
    <property type="entry name" value="Helical backbone' metal receptor"/>
    <property type="match status" value="1"/>
</dbReference>
<feature type="chain" id="PRO_5026045566" evidence="1">
    <location>
        <begin position="21"/>
        <end position="302"/>
    </location>
</feature>
<feature type="domain" description="Fe/B12 periplasmic-binding" evidence="2">
    <location>
        <begin position="39"/>
        <end position="299"/>
    </location>
</feature>
<reference evidence="3 4" key="1">
    <citation type="submission" date="2019-11" db="EMBL/GenBank/DDBJ databases">
        <authorList>
            <person name="Zheng R.K."/>
            <person name="Sun C.M."/>
        </authorList>
    </citation>
    <scope>NUCLEOTIDE SEQUENCE [LARGE SCALE GENOMIC DNA]</scope>
    <source>
        <strain evidence="3 4">SRB007</strain>
    </source>
</reference>
<gene>
    <name evidence="3" type="ORF">GM415_11490</name>
</gene>
<dbReference type="RefSeq" id="WP_158948292.1">
    <property type="nucleotide sequence ID" value="NZ_CP046400.1"/>
</dbReference>
<dbReference type="EMBL" id="CP046400">
    <property type="protein sequence ID" value="QGY40721.1"/>
    <property type="molecule type" value="Genomic_DNA"/>
</dbReference>
<keyword evidence="1" id="KW-0732">Signal</keyword>
<proteinExistence type="predicted"/>
<sequence>MKRLFFTLLFILLLATPARAATLKDDTGTTLFFDKPFERIISLYAAHTENLFNLGLDDRIIGVSATEDYPFQALAKPAFSPHDGVERFLAAKPDLVLIRPMQYRAYPGLWRALRNHHIQVAALQPNTVEEMYAYWRTLGRLTGRELEAERMVGDFKEGLEAALQRLDRITENRRPNVFFEAIHRKYATFSPGSMPLFVLQMAGGRNAAADATPHHGTNIANYGLERVLAKGARIDVYLAQYGKMNQVDVKSIMTVPAASRIKAVRDRNVFLVDEHLVSRPTMRLLSGIETVYRLLHPVPVNQ</sequence>
<evidence type="ECO:0000313" key="3">
    <source>
        <dbReference type="EMBL" id="QGY40721.1"/>
    </source>
</evidence>
<dbReference type="Gene3D" id="3.40.50.1980">
    <property type="entry name" value="Nitrogenase molybdenum iron protein domain"/>
    <property type="match status" value="2"/>
</dbReference>
<protein>
    <submittedName>
        <fullName evidence="3">ABC transporter substrate-binding protein</fullName>
    </submittedName>
</protein>
<dbReference type="AlphaFoldDB" id="A0A6I6JEX5"/>